<dbReference type="AlphaFoldDB" id="A0A562NHA6"/>
<comment type="caution">
    <text evidence="1">The sequence shown here is derived from an EMBL/GenBank/DDBJ whole genome shotgun (WGS) entry which is preliminary data.</text>
</comment>
<sequence length="163" mass="17269">MAALLALLTQAAAAQSVPERKILLPAADELTVANQQAEGRALLLELIPTGETLESWTRLVTLTNAPDLGAVPEDTALKEFATRYAGACGGNSQETPLDIDQKGMKGLRLDCSKAADTGKLETVFVRMIDTGADMAIVQVAFRGLAVPSDAQWARDYLAGVKVE</sequence>
<protein>
    <submittedName>
        <fullName evidence="1">Uncharacterized protein</fullName>
    </submittedName>
</protein>
<name>A0A562NHA6_9RHOB</name>
<proteinExistence type="predicted"/>
<gene>
    <name evidence="1" type="ORF">IQ24_02936</name>
</gene>
<dbReference type="Proteomes" id="UP000316225">
    <property type="component" value="Unassembled WGS sequence"/>
</dbReference>
<organism evidence="1 2">
    <name type="scientific">Paracoccus sulfuroxidans</name>
    <dbReference type="NCBI Taxonomy" id="384678"/>
    <lineage>
        <taxon>Bacteria</taxon>
        <taxon>Pseudomonadati</taxon>
        <taxon>Pseudomonadota</taxon>
        <taxon>Alphaproteobacteria</taxon>
        <taxon>Rhodobacterales</taxon>
        <taxon>Paracoccaceae</taxon>
        <taxon>Paracoccus</taxon>
    </lineage>
</organism>
<keyword evidence="2" id="KW-1185">Reference proteome</keyword>
<dbReference type="EMBL" id="VLKU01000009">
    <property type="protein sequence ID" value="TWI31484.1"/>
    <property type="molecule type" value="Genomic_DNA"/>
</dbReference>
<accession>A0A562NHA6</accession>
<evidence type="ECO:0000313" key="1">
    <source>
        <dbReference type="EMBL" id="TWI31484.1"/>
    </source>
</evidence>
<reference evidence="1 2" key="1">
    <citation type="journal article" date="2015" name="Stand. Genomic Sci.">
        <title>Genomic Encyclopedia of Bacterial and Archaeal Type Strains, Phase III: the genomes of soil and plant-associated and newly described type strains.</title>
        <authorList>
            <person name="Whitman W.B."/>
            <person name="Woyke T."/>
            <person name="Klenk H.P."/>
            <person name="Zhou Y."/>
            <person name="Lilburn T.G."/>
            <person name="Beck B.J."/>
            <person name="De Vos P."/>
            <person name="Vandamme P."/>
            <person name="Eisen J.A."/>
            <person name="Garrity G."/>
            <person name="Hugenholtz P."/>
            <person name="Kyrpides N.C."/>
        </authorList>
    </citation>
    <scope>NUCLEOTIDE SEQUENCE [LARGE SCALE GENOMIC DNA]</scope>
    <source>
        <strain evidence="1 2">CGMCC 1.5364</strain>
    </source>
</reference>
<evidence type="ECO:0000313" key="2">
    <source>
        <dbReference type="Proteomes" id="UP000316225"/>
    </source>
</evidence>